<keyword evidence="2" id="KW-0489">Methyltransferase</keyword>
<protein>
    <submittedName>
        <fullName evidence="2">Methyltransferase family protein</fullName>
    </submittedName>
</protein>
<dbReference type="GO" id="GO:0032259">
    <property type="term" value="P:methylation"/>
    <property type="evidence" value="ECO:0007669"/>
    <property type="project" value="UniProtKB-KW"/>
</dbReference>
<sequence>MKTKRAPSPHLRQLFLEWYHATTLGQILQTIEASYLQACINPTFNQRILQVGRLGCENLYIDETNIHNFVLVNTEPRGEPYAKHVITASPDALPVATASIDILLLPHVIDFEANRHQVLHEVERVLKPNGRLFILGLNPWSVRGILQYLSRRSPFWRLNFISSYRLLDWLSLLKFDAEYSAAFNLASSKVIRNPNSFFSKSRAYLSFAFGIKAIKRTYTLIPIEPKWIGTPDLVPGHMFETLKQETQ</sequence>
<dbReference type="Pfam" id="PF08241">
    <property type="entry name" value="Methyltransf_11"/>
    <property type="match status" value="1"/>
</dbReference>
<dbReference type="GO" id="GO:0008168">
    <property type="term" value="F:methyltransferase activity"/>
    <property type="evidence" value="ECO:0007669"/>
    <property type="project" value="UniProtKB-KW"/>
</dbReference>
<gene>
    <name evidence="2" type="ORF">MSZNOR_2125</name>
</gene>
<proteinExistence type="predicted"/>
<accession>A0ABM9I1K7</accession>
<feature type="domain" description="Methyltransferase type 11" evidence="1">
    <location>
        <begin position="84"/>
        <end position="134"/>
    </location>
</feature>
<dbReference type="InterPro" id="IPR029063">
    <property type="entry name" value="SAM-dependent_MTases_sf"/>
</dbReference>
<name>A0ABM9I1K7_9GAMM</name>
<evidence type="ECO:0000259" key="1">
    <source>
        <dbReference type="Pfam" id="PF08241"/>
    </source>
</evidence>
<dbReference type="EMBL" id="OX458333">
    <property type="protein sequence ID" value="CAI8829916.1"/>
    <property type="molecule type" value="Genomic_DNA"/>
</dbReference>
<evidence type="ECO:0000313" key="3">
    <source>
        <dbReference type="Proteomes" id="UP001162030"/>
    </source>
</evidence>
<dbReference type="SUPFAM" id="SSF53335">
    <property type="entry name" value="S-adenosyl-L-methionine-dependent methyltransferases"/>
    <property type="match status" value="1"/>
</dbReference>
<dbReference type="Gene3D" id="3.40.50.150">
    <property type="entry name" value="Vaccinia Virus protein VP39"/>
    <property type="match status" value="1"/>
</dbReference>
<evidence type="ECO:0000313" key="2">
    <source>
        <dbReference type="EMBL" id="CAI8829916.1"/>
    </source>
</evidence>
<dbReference type="RefSeq" id="WP_084162350.1">
    <property type="nucleotide sequence ID" value="NZ_OX458333.1"/>
</dbReference>
<organism evidence="2 3">
    <name type="scientific">Methylocaldum szegediense</name>
    <dbReference type="NCBI Taxonomy" id="73780"/>
    <lineage>
        <taxon>Bacteria</taxon>
        <taxon>Pseudomonadati</taxon>
        <taxon>Pseudomonadota</taxon>
        <taxon>Gammaproteobacteria</taxon>
        <taxon>Methylococcales</taxon>
        <taxon>Methylococcaceae</taxon>
        <taxon>Methylocaldum</taxon>
    </lineage>
</organism>
<dbReference type="Proteomes" id="UP001162030">
    <property type="component" value="Chromosome"/>
</dbReference>
<keyword evidence="3" id="KW-1185">Reference proteome</keyword>
<reference evidence="2 3" key="1">
    <citation type="submission" date="2023-03" db="EMBL/GenBank/DDBJ databases">
        <authorList>
            <person name="Pearce D."/>
        </authorList>
    </citation>
    <scope>NUCLEOTIDE SEQUENCE [LARGE SCALE GENOMIC DNA]</scope>
    <source>
        <strain evidence="2">Msz</strain>
    </source>
</reference>
<dbReference type="InterPro" id="IPR013216">
    <property type="entry name" value="Methyltransf_11"/>
</dbReference>
<keyword evidence="2" id="KW-0808">Transferase</keyword>